<evidence type="ECO:0000313" key="2">
    <source>
        <dbReference type="Proteomes" id="UP001303046"/>
    </source>
</evidence>
<evidence type="ECO:0000313" key="1">
    <source>
        <dbReference type="EMBL" id="KAK6743913.1"/>
    </source>
</evidence>
<protein>
    <submittedName>
        <fullName evidence="1">Uncharacterized protein</fullName>
    </submittedName>
</protein>
<gene>
    <name evidence="1" type="primary">Necator_chrIII.g11683</name>
    <name evidence="1" type="ORF">RB195_010918</name>
</gene>
<proteinExistence type="predicted"/>
<reference evidence="1 2" key="1">
    <citation type="submission" date="2023-08" db="EMBL/GenBank/DDBJ databases">
        <title>A Necator americanus chromosomal reference genome.</title>
        <authorList>
            <person name="Ilik V."/>
            <person name="Petrzelkova K.J."/>
            <person name="Pardy F."/>
            <person name="Fuh T."/>
            <person name="Niatou-Singa F.S."/>
            <person name="Gouil Q."/>
            <person name="Baker L."/>
            <person name="Ritchie M.E."/>
            <person name="Jex A.R."/>
            <person name="Gazzola D."/>
            <person name="Li H."/>
            <person name="Toshio Fujiwara R."/>
            <person name="Zhan B."/>
            <person name="Aroian R.V."/>
            <person name="Pafco B."/>
            <person name="Schwarz E.M."/>
        </authorList>
    </citation>
    <scope>NUCLEOTIDE SEQUENCE [LARGE SCALE GENOMIC DNA]</scope>
    <source>
        <strain evidence="1 2">Aroian</strain>
        <tissue evidence="1">Whole animal</tissue>
    </source>
</reference>
<name>A0ABR1D193_NECAM</name>
<comment type="caution">
    <text evidence="1">The sequence shown here is derived from an EMBL/GenBank/DDBJ whole genome shotgun (WGS) entry which is preliminary data.</text>
</comment>
<sequence length="117" mass="13614">MLPTLGKRVRQITTSHSFLDKFTWSYRAVLLHELRANITVQLDGVEKTSELPIFAEDHVPKRNTPHRKRNQSTFPRYKLTQQTEEVASWNSRRTGADFQPRLVRSNNHVSEDLEISG</sequence>
<keyword evidence="2" id="KW-1185">Reference proteome</keyword>
<accession>A0ABR1D193</accession>
<dbReference type="EMBL" id="JAVFWL010000003">
    <property type="protein sequence ID" value="KAK6743913.1"/>
    <property type="molecule type" value="Genomic_DNA"/>
</dbReference>
<organism evidence="1 2">
    <name type="scientific">Necator americanus</name>
    <name type="common">Human hookworm</name>
    <dbReference type="NCBI Taxonomy" id="51031"/>
    <lineage>
        <taxon>Eukaryota</taxon>
        <taxon>Metazoa</taxon>
        <taxon>Ecdysozoa</taxon>
        <taxon>Nematoda</taxon>
        <taxon>Chromadorea</taxon>
        <taxon>Rhabditida</taxon>
        <taxon>Rhabditina</taxon>
        <taxon>Rhabditomorpha</taxon>
        <taxon>Strongyloidea</taxon>
        <taxon>Ancylostomatidae</taxon>
        <taxon>Bunostominae</taxon>
        <taxon>Necator</taxon>
    </lineage>
</organism>
<dbReference type="Proteomes" id="UP001303046">
    <property type="component" value="Unassembled WGS sequence"/>
</dbReference>